<gene>
    <name evidence="3" type="ORF">E2I00_009899</name>
</gene>
<sequence>MLRAVAASRLPVCSQQQGEPDLTEQEKVAILGQLYHEKPLVPLTPRPPCLLRAGGEYFSDEQMRFRAPLLYEQYIGQYLTLEELSARTPAHQPPMPGPPGTPACPLSDLLLQSYQERELQQRLLQQQEEEEACLEEEEEEEDSDEEAPSSLSGRVGLPRPERVGPADVRPSGHDRLAVCEILTCQISVCGMCLGGTVTCQALCVHTVPVCDRDPLEDVCITVGGSGPESLFHFLTGLRCCEECVCHGTASASVSAVWWLYILQDVFV</sequence>
<organism evidence="3 4">
    <name type="scientific">Balaenoptera physalus</name>
    <name type="common">Fin whale</name>
    <name type="synonym">Balaena physalus</name>
    <dbReference type="NCBI Taxonomy" id="9770"/>
    <lineage>
        <taxon>Eukaryota</taxon>
        <taxon>Metazoa</taxon>
        <taxon>Chordata</taxon>
        <taxon>Craniata</taxon>
        <taxon>Vertebrata</taxon>
        <taxon>Euteleostomi</taxon>
        <taxon>Mammalia</taxon>
        <taxon>Eutheria</taxon>
        <taxon>Laurasiatheria</taxon>
        <taxon>Artiodactyla</taxon>
        <taxon>Whippomorpha</taxon>
        <taxon>Cetacea</taxon>
        <taxon>Mysticeti</taxon>
        <taxon>Balaenopteridae</taxon>
        <taxon>Balaenoptera</taxon>
    </lineage>
</organism>
<dbReference type="Proteomes" id="UP000437017">
    <property type="component" value="Unassembled WGS sequence"/>
</dbReference>
<dbReference type="EMBL" id="SGJD01000872">
    <property type="protein sequence ID" value="KAB0403106.1"/>
    <property type="molecule type" value="Genomic_DNA"/>
</dbReference>
<feature type="compositionally biased region" description="Acidic residues" evidence="1">
    <location>
        <begin position="127"/>
        <end position="147"/>
    </location>
</feature>
<accession>A0A6A1Q9Y9</accession>
<name>A0A6A1Q9Y9_BALPH</name>
<protein>
    <recommendedName>
        <fullName evidence="2">CCD97-like C-terminal domain-containing protein</fullName>
    </recommendedName>
</protein>
<feature type="compositionally biased region" description="Basic and acidic residues" evidence="1">
    <location>
        <begin position="159"/>
        <end position="168"/>
    </location>
</feature>
<keyword evidence="4" id="KW-1185">Reference proteome</keyword>
<evidence type="ECO:0000256" key="1">
    <source>
        <dbReference type="SAM" id="MobiDB-lite"/>
    </source>
</evidence>
<evidence type="ECO:0000259" key="2">
    <source>
        <dbReference type="Pfam" id="PF09747"/>
    </source>
</evidence>
<dbReference type="InterPro" id="IPR040233">
    <property type="entry name" value="CCD97-like_C"/>
</dbReference>
<reference evidence="3 4" key="1">
    <citation type="journal article" date="2019" name="PLoS ONE">
        <title>Genomic analyses reveal an absence of contemporary introgressive admixture between fin whales and blue whales, despite known hybrids.</title>
        <authorList>
            <person name="Westbury M.V."/>
            <person name="Petersen B."/>
            <person name="Lorenzen E.D."/>
        </authorList>
    </citation>
    <scope>NUCLEOTIDE SEQUENCE [LARGE SCALE GENOMIC DNA]</scope>
    <source>
        <strain evidence="3">FinWhale-01</strain>
    </source>
</reference>
<proteinExistence type="predicted"/>
<evidence type="ECO:0000313" key="4">
    <source>
        <dbReference type="Proteomes" id="UP000437017"/>
    </source>
</evidence>
<comment type="caution">
    <text evidence="3">The sequence shown here is derived from an EMBL/GenBank/DDBJ whole genome shotgun (WGS) entry which is preliminary data.</text>
</comment>
<dbReference type="Pfam" id="PF09747">
    <property type="entry name" value="CCD97-like_C"/>
    <property type="match status" value="1"/>
</dbReference>
<feature type="region of interest" description="Disordered" evidence="1">
    <location>
        <begin position="121"/>
        <end position="168"/>
    </location>
</feature>
<dbReference type="PANTHER" id="PTHR31840:SF1">
    <property type="entry name" value="COILED-COIL DOMAIN-CONTAINING PROTEIN 97"/>
    <property type="match status" value="1"/>
</dbReference>
<dbReference type="InterPro" id="IPR018613">
    <property type="entry name" value="Ccdc97-like"/>
</dbReference>
<dbReference type="AlphaFoldDB" id="A0A6A1Q9Y9"/>
<dbReference type="OrthoDB" id="333176at2759"/>
<feature type="domain" description="CCD97-like C-terminal" evidence="2">
    <location>
        <begin position="53"/>
        <end position="146"/>
    </location>
</feature>
<dbReference type="PANTHER" id="PTHR31840">
    <property type="entry name" value="COILED-COIL DOMAIN-CONTAINING PROTEIN 97"/>
    <property type="match status" value="1"/>
</dbReference>
<evidence type="ECO:0000313" key="3">
    <source>
        <dbReference type="EMBL" id="KAB0403106.1"/>
    </source>
</evidence>